<evidence type="ECO:0000313" key="3">
    <source>
        <dbReference type="Proteomes" id="UP000002316"/>
    </source>
</evidence>
<organism evidence="2 3">
    <name type="scientific">Trypanosoma brucei gambiense (strain MHOM/CI/86/DAL972)</name>
    <dbReference type="NCBI Taxonomy" id="679716"/>
    <lineage>
        <taxon>Eukaryota</taxon>
        <taxon>Discoba</taxon>
        <taxon>Euglenozoa</taxon>
        <taxon>Kinetoplastea</taxon>
        <taxon>Metakinetoplastina</taxon>
        <taxon>Trypanosomatida</taxon>
        <taxon>Trypanosomatidae</taxon>
        <taxon>Trypanosoma</taxon>
    </lineage>
</organism>
<dbReference type="GeneID" id="23863073"/>
<feature type="region of interest" description="Disordered" evidence="1">
    <location>
        <begin position="1"/>
        <end position="40"/>
    </location>
</feature>
<proteinExistence type="predicted"/>
<evidence type="ECO:0000313" key="2">
    <source>
        <dbReference type="EMBL" id="CBH12892.1"/>
    </source>
</evidence>
<gene>
    <name evidence="2" type="ORF">TbgDal_VII7705</name>
</gene>
<feature type="compositionally biased region" description="Basic and acidic residues" evidence="1">
    <location>
        <begin position="1"/>
        <end position="22"/>
    </location>
</feature>
<sequence length="105" mass="12520">MKGKERGEKSGKKAHEGECDKRKKEKKRKFSRTPEASSTPHSFFSYMFLYAHAHVVTLNNKRKYACLFIFSSYKKWKGEKKKQKNAEVQHRSHQYLRHIKTKQSD</sequence>
<dbReference type="Proteomes" id="UP000002316">
    <property type="component" value="Chromosome 7"/>
</dbReference>
<accession>C9ZU06</accession>
<dbReference type="AlphaFoldDB" id="C9ZU06"/>
<dbReference type="RefSeq" id="XP_011775171.1">
    <property type="nucleotide sequence ID" value="XM_011776869.1"/>
</dbReference>
<evidence type="ECO:0000256" key="1">
    <source>
        <dbReference type="SAM" id="MobiDB-lite"/>
    </source>
</evidence>
<feature type="compositionally biased region" description="Basic residues" evidence="1">
    <location>
        <begin position="91"/>
        <end position="105"/>
    </location>
</feature>
<dbReference type="KEGG" id="tbg:TbgDal_VII7705"/>
<protein>
    <submittedName>
        <fullName evidence="2">Uncharacterized protein</fullName>
    </submittedName>
</protein>
<dbReference type="EMBL" id="FN554970">
    <property type="protein sequence ID" value="CBH12892.1"/>
    <property type="molecule type" value="Genomic_DNA"/>
</dbReference>
<feature type="region of interest" description="Disordered" evidence="1">
    <location>
        <begin position="76"/>
        <end position="105"/>
    </location>
</feature>
<reference evidence="3" key="1">
    <citation type="journal article" date="2010" name="PLoS Negl. Trop. Dis.">
        <title>The genome sequence of Trypanosoma brucei gambiense, causative agent of chronic human african trypanosomiasis.</title>
        <authorList>
            <person name="Jackson A.P."/>
            <person name="Sanders M."/>
            <person name="Berry A."/>
            <person name="McQuillan J."/>
            <person name="Aslett M.A."/>
            <person name="Quail M.A."/>
            <person name="Chukualim B."/>
            <person name="Capewell P."/>
            <person name="MacLeod A."/>
            <person name="Melville S.E."/>
            <person name="Gibson W."/>
            <person name="Barry J.D."/>
            <person name="Berriman M."/>
            <person name="Hertz-Fowler C."/>
        </authorList>
    </citation>
    <scope>NUCLEOTIDE SEQUENCE [LARGE SCALE GENOMIC DNA]</scope>
    <source>
        <strain evidence="3">MHOM/CI/86/DAL972</strain>
    </source>
</reference>
<name>C9ZU06_TRYB9</name>